<dbReference type="GeneID" id="6753024"/>
<dbReference type="InParanoid" id="B3RUA2"/>
<feature type="compositionally biased region" description="Basic and acidic residues" evidence="5">
    <location>
        <begin position="254"/>
        <end position="268"/>
    </location>
</feature>
<evidence type="ECO:0000256" key="1">
    <source>
        <dbReference type="ARBA" id="ARBA00004141"/>
    </source>
</evidence>
<dbReference type="eggNOG" id="KOG4463">
    <property type="taxonomic scope" value="Eukaryota"/>
</dbReference>
<evidence type="ECO:0000259" key="6">
    <source>
        <dbReference type="PROSITE" id="PS50030"/>
    </source>
</evidence>
<dbReference type="GO" id="GO:0016020">
    <property type="term" value="C:membrane"/>
    <property type="evidence" value="ECO:0007669"/>
    <property type="project" value="UniProtKB-SubCell"/>
</dbReference>
<dbReference type="SMART" id="SM00165">
    <property type="entry name" value="UBA"/>
    <property type="match status" value="1"/>
</dbReference>
<dbReference type="RefSeq" id="XP_002111330.1">
    <property type="nucleotide sequence ID" value="XM_002111294.1"/>
</dbReference>
<organism evidence="7 8">
    <name type="scientific">Trichoplax adhaerens</name>
    <name type="common">Trichoplax reptans</name>
    <dbReference type="NCBI Taxonomy" id="10228"/>
    <lineage>
        <taxon>Eukaryota</taxon>
        <taxon>Metazoa</taxon>
        <taxon>Placozoa</taxon>
        <taxon>Uniplacotomia</taxon>
        <taxon>Trichoplacea</taxon>
        <taxon>Trichoplacidae</taxon>
        <taxon>Trichoplax</taxon>
    </lineage>
</organism>
<dbReference type="SUPFAM" id="SSF46934">
    <property type="entry name" value="UBA-like"/>
    <property type="match status" value="1"/>
</dbReference>
<feature type="domain" description="UBA" evidence="6">
    <location>
        <begin position="267"/>
        <end position="307"/>
    </location>
</feature>
<evidence type="ECO:0000256" key="3">
    <source>
        <dbReference type="ARBA" id="ARBA00022989"/>
    </source>
</evidence>
<keyword evidence="2" id="KW-0812">Transmembrane</keyword>
<dbReference type="PANTHER" id="PTHR43066">
    <property type="entry name" value="RHOMBOID-RELATED PROTEIN"/>
    <property type="match status" value="1"/>
</dbReference>
<dbReference type="OrthoDB" id="272778at2759"/>
<evidence type="ECO:0000313" key="8">
    <source>
        <dbReference type="Proteomes" id="UP000009022"/>
    </source>
</evidence>
<dbReference type="CDD" id="cd14305">
    <property type="entry name" value="UBA_UBAC2"/>
    <property type="match status" value="1"/>
</dbReference>
<evidence type="ECO:0000256" key="2">
    <source>
        <dbReference type="ARBA" id="ARBA00022692"/>
    </source>
</evidence>
<name>B3RUA2_TRIAD</name>
<reference evidence="7 8" key="1">
    <citation type="journal article" date="2008" name="Nature">
        <title>The Trichoplax genome and the nature of placozoans.</title>
        <authorList>
            <person name="Srivastava M."/>
            <person name="Begovic E."/>
            <person name="Chapman J."/>
            <person name="Putnam N.H."/>
            <person name="Hellsten U."/>
            <person name="Kawashima T."/>
            <person name="Kuo A."/>
            <person name="Mitros T."/>
            <person name="Salamov A."/>
            <person name="Carpenter M.L."/>
            <person name="Signorovitch A.Y."/>
            <person name="Moreno M.A."/>
            <person name="Kamm K."/>
            <person name="Grimwood J."/>
            <person name="Schmutz J."/>
            <person name="Shapiro H."/>
            <person name="Grigoriev I.V."/>
            <person name="Buss L.W."/>
            <person name="Schierwater B."/>
            <person name="Dellaporta S.L."/>
            <person name="Rokhsar D.S."/>
        </authorList>
    </citation>
    <scope>NUCLEOTIDE SEQUENCE [LARGE SCALE GENOMIC DNA]</scope>
    <source>
        <strain evidence="7 8">Grell-BS-1999</strain>
    </source>
</reference>
<dbReference type="InterPro" id="IPR035952">
    <property type="entry name" value="Rhomboid-like_sf"/>
</dbReference>
<keyword evidence="4" id="KW-0472">Membrane</keyword>
<dbReference type="Pfam" id="PF00627">
    <property type="entry name" value="UBA"/>
    <property type="match status" value="1"/>
</dbReference>
<dbReference type="STRING" id="10228.B3RUA2"/>
<evidence type="ECO:0000256" key="4">
    <source>
        <dbReference type="ARBA" id="ARBA00023136"/>
    </source>
</evidence>
<feature type="region of interest" description="Disordered" evidence="5">
    <location>
        <begin position="230"/>
        <end position="268"/>
    </location>
</feature>
<proteinExistence type="predicted"/>
<keyword evidence="8" id="KW-1185">Reference proteome</keyword>
<dbReference type="HOGENOM" id="CLU_057710_0_1_1"/>
<dbReference type="InterPro" id="IPR015940">
    <property type="entry name" value="UBA"/>
</dbReference>
<keyword evidence="3" id="KW-1133">Transmembrane helix</keyword>
<dbReference type="PhylomeDB" id="B3RUA2"/>
<comment type="subcellular location">
    <subcellularLocation>
        <location evidence="1">Membrane</location>
        <topology evidence="1">Multi-pass membrane protein</topology>
    </subcellularLocation>
</comment>
<dbReference type="OMA" id="ANLLLHN"/>
<dbReference type="PANTHER" id="PTHR43066:SF21">
    <property type="entry name" value="UBIQUITIN-ASSOCIATED DOMAIN-CONTAINING PROTEIN 2"/>
    <property type="match status" value="1"/>
</dbReference>
<gene>
    <name evidence="7" type="ORF">TRIADDRAFT_55211</name>
</gene>
<dbReference type="Gene3D" id="1.10.8.10">
    <property type="entry name" value="DNA helicase RuvA subunit, C-terminal domain"/>
    <property type="match status" value="1"/>
</dbReference>
<protein>
    <recommendedName>
        <fullName evidence="6">UBA domain-containing protein</fullName>
    </recommendedName>
</protein>
<sequence>MLMYWTSNGLIASTKTVTKKSWYTITRYAPVTKTLLIVTTTTSLAVTNLFPQLMQNLNLDLSAIVSKLELWRLFTSATIYSRPIDIIYGTILLYNFRLFERRYGTAKFLFLSQSRGSIFVGLSGMLAGIIARFKLNWFHQILRFPDSVYRFCHTYLGRILYSSAPLADSPENPMGATVEIQRSQYLDEVEAQITRAQIRQFGMLDDNQQQRNRVGQGYQEVLLPPEEGPFRRRFRTNRDDNPIRPSEPQFHEQPSIHEAENIPRPDDISEDNVKTLVEMGFSRYAVMQALQVTNNDVGLATNILLAE</sequence>
<evidence type="ECO:0000256" key="5">
    <source>
        <dbReference type="SAM" id="MobiDB-lite"/>
    </source>
</evidence>
<dbReference type="KEGG" id="tad:TRIADDRAFT_55211"/>
<dbReference type="InterPro" id="IPR009060">
    <property type="entry name" value="UBA-like_sf"/>
</dbReference>
<dbReference type="CTD" id="6753024"/>
<dbReference type="AlphaFoldDB" id="B3RUA2"/>
<dbReference type="Proteomes" id="UP000009022">
    <property type="component" value="Unassembled WGS sequence"/>
</dbReference>
<dbReference type="PROSITE" id="PS50030">
    <property type="entry name" value="UBA"/>
    <property type="match status" value="1"/>
</dbReference>
<dbReference type="InterPro" id="IPR041928">
    <property type="entry name" value="UBA_UBAC2"/>
</dbReference>
<evidence type="ECO:0000313" key="7">
    <source>
        <dbReference type="EMBL" id="EDV25297.1"/>
    </source>
</evidence>
<dbReference type="SUPFAM" id="SSF144091">
    <property type="entry name" value="Rhomboid-like"/>
    <property type="match status" value="1"/>
</dbReference>
<accession>B3RUA2</accession>
<dbReference type="EMBL" id="DS985244">
    <property type="protein sequence ID" value="EDV25297.1"/>
    <property type="molecule type" value="Genomic_DNA"/>
</dbReference>